<evidence type="ECO:0000256" key="3">
    <source>
        <dbReference type="ARBA" id="ARBA00010617"/>
    </source>
</evidence>
<dbReference type="PANTHER" id="PTHR47955:SF22">
    <property type="entry name" value="CYTOCHROME P450 83B1-LIKE"/>
    <property type="match status" value="1"/>
</dbReference>
<comment type="cofactor">
    <cofactor evidence="1 12">
        <name>heme</name>
        <dbReference type="ChEBI" id="CHEBI:30413"/>
    </cofactor>
</comment>
<comment type="similarity">
    <text evidence="3 13">Belongs to the cytochrome P450 family.</text>
</comment>
<evidence type="ECO:0008006" key="17">
    <source>
        <dbReference type="Google" id="ProtNLM"/>
    </source>
</evidence>
<name>A0AAN9XKG5_PSOTE</name>
<evidence type="ECO:0000256" key="7">
    <source>
        <dbReference type="ARBA" id="ARBA00022989"/>
    </source>
</evidence>
<keyword evidence="8 13" id="KW-0560">Oxidoreductase</keyword>
<dbReference type="Gene3D" id="1.10.630.10">
    <property type="entry name" value="Cytochrome P450"/>
    <property type="match status" value="1"/>
</dbReference>
<proteinExistence type="inferred from homology"/>
<evidence type="ECO:0000256" key="4">
    <source>
        <dbReference type="ARBA" id="ARBA00022617"/>
    </source>
</evidence>
<dbReference type="SUPFAM" id="SSF48264">
    <property type="entry name" value="Cytochrome P450"/>
    <property type="match status" value="1"/>
</dbReference>
<evidence type="ECO:0000256" key="11">
    <source>
        <dbReference type="ARBA" id="ARBA00023136"/>
    </source>
</evidence>
<keyword evidence="6 12" id="KW-0479">Metal-binding</keyword>
<dbReference type="GO" id="GO:0005506">
    <property type="term" value="F:iron ion binding"/>
    <property type="evidence" value="ECO:0007669"/>
    <property type="project" value="InterPro"/>
</dbReference>
<dbReference type="PRINTS" id="PR00385">
    <property type="entry name" value="P450"/>
</dbReference>
<evidence type="ECO:0000313" key="16">
    <source>
        <dbReference type="Proteomes" id="UP001386955"/>
    </source>
</evidence>
<evidence type="ECO:0000256" key="6">
    <source>
        <dbReference type="ARBA" id="ARBA00022723"/>
    </source>
</evidence>
<keyword evidence="11 14" id="KW-0472">Membrane</keyword>
<keyword evidence="9 12" id="KW-0408">Iron</keyword>
<feature type="transmembrane region" description="Helical" evidence="14">
    <location>
        <begin position="336"/>
        <end position="360"/>
    </location>
</feature>
<keyword evidence="16" id="KW-1185">Reference proteome</keyword>
<evidence type="ECO:0000256" key="8">
    <source>
        <dbReference type="ARBA" id="ARBA00023002"/>
    </source>
</evidence>
<dbReference type="InterPro" id="IPR002401">
    <property type="entry name" value="Cyt_P450_E_grp-I"/>
</dbReference>
<gene>
    <name evidence="15" type="ORF">VNO78_16203</name>
</gene>
<dbReference type="FunFam" id="1.10.630.10:FF:000011">
    <property type="entry name" value="Cytochrome P450 83B1"/>
    <property type="match status" value="1"/>
</dbReference>
<dbReference type="GO" id="GO:0004497">
    <property type="term" value="F:monooxygenase activity"/>
    <property type="evidence" value="ECO:0007669"/>
    <property type="project" value="UniProtKB-KW"/>
</dbReference>
<keyword evidence="10 13" id="KW-0503">Monooxygenase</keyword>
<dbReference type="PRINTS" id="PR00463">
    <property type="entry name" value="EP450I"/>
</dbReference>
<evidence type="ECO:0000256" key="9">
    <source>
        <dbReference type="ARBA" id="ARBA00023004"/>
    </source>
</evidence>
<comment type="caution">
    <text evidence="15">The sequence shown here is derived from an EMBL/GenBank/DDBJ whole genome shotgun (WGS) entry which is preliminary data.</text>
</comment>
<evidence type="ECO:0000313" key="15">
    <source>
        <dbReference type="EMBL" id="KAK7395639.1"/>
    </source>
</evidence>
<evidence type="ECO:0000256" key="5">
    <source>
        <dbReference type="ARBA" id="ARBA00022692"/>
    </source>
</evidence>
<dbReference type="GO" id="GO:0016705">
    <property type="term" value="F:oxidoreductase activity, acting on paired donors, with incorporation or reduction of molecular oxygen"/>
    <property type="evidence" value="ECO:0007669"/>
    <property type="project" value="InterPro"/>
</dbReference>
<keyword evidence="5 14" id="KW-0812">Transmembrane</keyword>
<protein>
    <recommendedName>
        <fullName evidence="17">Cytochrome P450</fullName>
    </recommendedName>
</protein>
<dbReference type="GO" id="GO:0016020">
    <property type="term" value="C:membrane"/>
    <property type="evidence" value="ECO:0007669"/>
    <property type="project" value="UniProtKB-SubCell"/>
</dbReference>
<dbReference type="InterPro" id="IPR036396">
    <property type="entry name" value="Cyt_P450_sf"/>
</dbReference>
<feature type="binding site" description="axial binding residue" evidence="12">
    <location>
        <position position="482"/>
    </location>
    <ligand>
        <name>heme</name>
        <dbReference type="ChEBI" id="CHEBI:30413"/>
    </ligand>
    <ligandPart>
        <name>Fe</name>
        <dbReference type="ChEBI" id="CHEBI:18248"/>
    </ligandPart>
</feature>
<accession>A0AAN9XKG5</accession>
<dbReference type="CDD" id="cd11072">
    <property type="entry name" value="CYP71-like"/>
    <property type="match status" value="1"/>
</dbReference>
<evidence type="ECO:0000256" key="13">
    <source>
        <dbReference type="RuleBase" id="RU000461"/>
    </source>
</evidence>
<comment type="subcellular location">
    <subcellularLocation>
        <location evidence="2">Membrane</location>
        <topology evidence="2">Single-pass membrane protein</topology>
    </subcellularLocation>
</comment>
<evidence type="ECO:0000256" key="1">
    <source>
        <dbReference type="ARBA" id="ARBA00001971"/>
    </source>
</evidence>
<dbReference type="Proteomes" id="UP001386955">
    <property type="component" value="Unassembled WGS sequence"/>
</dbReference>
<keyword evidence="4 12" id="KW-0349">Heme</keyword>
<dbReference type="InterPro" id="IPR017972">
    <property type="entry name" value="Cyt_P450_CS"/>
</dbReference>
<dbReference type="Pfam" id="PF00067">
    <property type="entry name" value="p450"/>
    <property type="match status" value="1"/>
</dbReference>
<dbReference type="EMBL" id="JAYMYS010000004">
    <property type="protein sequence ID" value="KAK7395639.1"/>
    <property type="molecule type" value="Genomic_DNA"/>
</dbReference>
<evidence type="ECO:0000256" key="2">
    <source>
        <dbReference type="ARBA" id="ARBA00004167"/>
    </source>
</evidence>
<keyword evidence="7 14" id="KW-1133">Transmembrane helix</keyword>
<sequence>MLNSIEKEEKRSERPDIQPRFSRKSLTLIILHHHILLYLSSFMEQNILTFVLLALPILLLFFIKNKKPSTFPPGPRGLPIIGNLHQFDSSTICVKLYELSKKHGPIFSLQLGSRPTIVISSPKLAKEIMKTHDLEFCGRPSLIGSMKFSYNGLDMAFSPYRDYWRHTRKLSIIHFLSLKRVLMFSSIRKQEVTQLVKKITQHGSSSKVTNLHELLMCLTSAIVCRTALGRRFEEEGVETSMFHGLLKEAQDLVASNFYTDYVPFVGGVVDKISGLLGRLEKIFKVLDGFYQNVIDEHLDPQRKMLSNEEDIIDVLLQLKNHRSFSMDLTPDHIKPLMMNIILAGTDTIAAAVVWAMTALMKNERAMKKGQEEIRSMFGGKDFIEEEDIEKLPYLKAVIKETMRLYPPLPLLLHRETIKKCNIGGYEIPDKTLVYVNAWAVHRDPETWNEPEEFYPERFMDSKIDFRGYDFELIPFGTGRRICPGIHMGVITVEVVLANLLFSFDWEMPHGMKREDIDTDMLPGVIQHKKNPLCLVAKKWVSA</sequence>
<feature type="transmembrane region" description="Helical" evidence="14">
    <location>
        <begin position="45"/>
        <end position="63"/>
    </location>
</feature>
<evidence type="ECO:0000256" key="14">
    <source>
        <dbReference type="SAM" id="Phobius"/>
    </source>
</evidence>
<evidence type="ECO:0000256" key="12">
    <source>
        <dbReference type="PIRSR" id="PIRSR602401-1"/>
    </source>
</evidence>
<dbReference type="PANTHER" id="PTHR47955">
    <property type="entry name" value="CYTOCHROME P450 FAMILY 71 PROTEIN"/>
    <property type="match status" value="1"/>
</dbReference>
<dbReference type="GO" id="GO:0020037">
    <property type="term" value="F:heme binding"/>
    <property type="evidence" value="ECO:0007669"/>
    <property type="project" value="InterPro"/>
</dbReference>
<dbReference type="AlphaFoldDB" id="A0AAN9XKG5"/>
<organism evidence="15 16">
    <name type="scientific">Psophocarpus tetragonolobus</name>
    <name type="common">Winged bean</name>
    <name type="synonym">Dolichos tetragonolobus</name>
    <dbReference type="NCBI Taxonomy" id="3891"/>
    <lineage>
        <taxon>Eukaryota</taxon>
        <taxon>Viridiplantae</taxon>
        <taxon>Streptophyta</taxon>
        <taxon>Embryophyta</taxon>
        <taxon>Tracheophyta</taxon>
        <taxon>Spermatophyta</taxon>
        <taxon>Magnoliopsida</taxon>
        <taxon>eudicotyledons</taxon>
        <taxon>Gunneridae</taxon>
        <taxon>Pentapetalae</taxon>
        <taxon>rosids</taxon>
        <taxon>fabids</taxon>
        <taxon>Fabales</taxon>
        <taxon>Fabaceae</taxon>
        <taxon>Papilionoideae</taxon>
        <taxon>50 kb inversion clade</taxon>
        <taxon>NPAAA clade</taxon>
        <taxon>indigoferoid/millettioid clade</taxon>
        <taxon>Phaseoleae</taxon>
        <taxon>Psophocarpus</taxon>
    </lineage>
</organism>
<dbReference type="PROSITE" id="PS00086">
    <property type="entry name" value="CYTOCHROME_P450"/>
    <property type="match status" value="1"/>
</dbReference>
<evidence type="ECO:0000256" key="10">
    <source>
        <dbReference type="ARBA" id="ARBA00023033"/>
    </source>
</evidence>
<dbReference type="InterPro" id="IPR001128">
    <property type="entry name" value="Cyt_P450"/>
</dbReference>
<reference evidence="15 16" key="1">
    <citation type="submission" date="2024-01" db="EMBL/GenBank/DDBJ databases">
        <title>The genomes of 5 underutilized Papilionoideae crops provide insights into root nodulation and disease resistanc.</title>
        <authorList>
            <person name="Jiang F."/>
        </authorList>
    </citation>
    <scope>NUCLEOTIDE SEQUENCE [LARGE SCALE GENOMIC DNA]</scope>
    <source>
        <strain evidence="15">DUOXIRENSHENG_FW03</strain>
        <tissue evidence="15">Leaves</tissue>
    </source>
</reference>